<evidence type="ECO:0000256" key="2">
    <source>
        <dbReference type="SAM" id="Phobius"/>
    </source>
</evidence>
<evidence type="ECO:0000313" key="3">
    <source>
        <dbReference type="EMBL" id="UWP94750.1"/>
    </source>
</evidence>
<dbReference type="RefSeq" id="WP_259805726.1">
    <property type="nucleotide sequence ID" value="NZ_CP080776.1"/>
</dbReference>
<keyword evidence="2" id="KW-1133">Transmembrane helix</keyword>
<dbReference type="AlphaFoldDB" id="A0A9Q9HDE7"/>
<organism evidence="3 4">
    <name type="scientific">Aliiroseovarius crassostreae</name>
    <dbReference type="NCBI Taxonomy" id="154981"/>
    <lineage>
        <taxon>Bacteria</taxon>
        <taxon>Pseudomonadati</taxon>
        <taxon>Pseudomonadota</taxon>
        <taxon>Alphaproteobacteria</taxon>
        <taxon>Rhodobacterales</taxon>
        <taxon>Paracoccaceae</taxon>
        <taxon>Aliiroseovarius</taxon>
    </lineage>
</organism>
<evidence type="ECO:0000313" key="4">
    <source>
        <dbReference type="Proteomes" id="UP001057991"/>
    </source>
</evidence>
<feature type="transmembrane region" description="Helical" evidence="2">
    <location>
        <begin position="83"/>
        <end position="105"/>
    </location>
</feature>
<reference evidence="3" key="1">
    <citation type="submission" date="2021-08" db="EMBL/GenBank/DDBJ databases">
        <authorList>
            <person name="Nwanade C."/>
            <person name="Wang M."/>
            <person name="Masoudi A."/>
            <person name="Yu Z."/>
            <person name="Liu J."/>
        </authorList>
    </citation>
    <scope>NUCLEOTIDE SEQUENCE</scope>
    <source>
        <strain evidence="3">S056</strain>
    </source>
</reference>
<protein>
    <submittedName>
        <fullName evidence="3">Uncharacterized protein</fullName>
    </submittedName>
</protein>
<dbReference type="Proteomes" id="UP001057991">
    <property type="component" value="Chromosome"/>
</dbReference>
<proteinExistence type="predicted"/>
<feature type="region of interest" description="Disordered" evidence="1">
    <location>
        <begin position="1"/>
        <end position="26"/>
    </location>
</feature>
<evidence type="ECO:0000256" key="1">
    <source>
        <dbReference type="SAM" id="MobiDB-lite"/>
    </source>
</evidence>
<name>A0A9Q9HDE7_9RHOB</name>
<keyword evidence="2" id="KW-0472">Membrane</keyword>
<accession>A0A9Q9HDE7</accession>
<sequence>MVDEPAKDQGVEGEIVPDSSPLPPNASSENWLAVVSNYTERPDLFLAEVEKNDPGFIARMNKASERRASETERARFAFSKLQAYVSLTIASIAALVILWAAFRYITEGNTSFWPLVGLGIFYAITQGGTLGFEKVVTALTHLLGKAPKQ</sequence>
<gene>
    <name evidence="3" type="ORF">K3X48_11070</name>
</gene>
<keyword evidence="2" id="KW-0812">Transmembrane</keyword>
<feature type="transmembrane region" description="Helical" evidence="2">
    <location>
        <begin position="111"/>
        <end position="132"/>
    </location>
</feature>
<dbReference type="EMBL" id="CP080776">
    <property type="protein sequence ID" value="UWP94750.1"/>
    <property type="molecule type" value="Genomic_DNA"/>
</dbReference>
<feature type="compositionally biased region" description="Basic and acidic residues" evidence="1">
    <location>
        <begin position="1"/>
        <end position="10"/>
    </location>
</feature>